<protein>
    <submittedName>
        <fullName evidence="5">AMP-binding enzyme</fullName>
    </submittedName>
</protein>
<keyword evidence="3" id="KW-0812">Transmembrane</keyword>
<dbReference type="EMBL" id="FOHN01000019">
    <property type="protein sequence ID" value="SET40765.1"/>
    <property type="molecule type" value="Genomic_DNA"/>
</dbReference>
<organism evidence="5 6">
    <name type="scientific">[Clostridium] polysaccharolyticum</name>
    <dbReference type="NCBI Taxonomy" id="29364"/>
    <lineage>
        <taxon>Bacteria</taxon>
        <taxon>Bacillati</taxon>
        <taxon>Bacillota</taxon>
        <taxon>Clostridia</taxon>
        <taxon>Lachnospirales</taxon>
        <taxon>Lachnospiraceae</taxon>
    </lineage>
</organism>
<evidence type="ECO:0000313" key="6">
    <source>
        <dbReference type="Proteomes" id="UP000199800"/>
    </source>
</evidence>
<evidence type="ECO:0000256" key="1">
    <source>
        <dbReference type="ARBA" id="ARBA00006432"/>
    </source>
</evidence>
<evidence type="ECO:0000256" key="3">
    <source>
        <dbReference type="SAM" id="Phobius"/>
    </source>
</evidence>
<dbReference type="InterPro" id="IPR000873">
    <property type="entry name" value="AMP-dep_synth/lig_dom"/>
</dbReference>
<dbReference type="Proteomes" id="UP000199800">
    <property type="component" value="Unassembled WGS sequence"/>
</dbReference>
<dbReference type="InterPro" id="IPR042099">
    <property type="entry name" value="ANL_N_sf"/>
</dbReference>
<gene>
    <name evidence="5" type="ORF">SAMN04487772_1191</name>
</gene>
<dbReference type="STRING" id="29364.SAMN04487772_1191"/>
<feature type="non-terminal residue" evidence="5">
    <location>
        <position position="281"/>
    </location>
</feature>
<evidence type="ECO:0000313" key="5">
    <source>
        <dbReference type="EMBL" id="SET40765.1"/>
    </source>
</evidence>
<evidence type="ECO:0000256" key="2">
    <source>
        <dbReference type="ARBA" id="ARBA00022598"/>
    </source>
</evidence>
<keyword evidence="3" id="KW-0472">Membrane</keyword>
<dbReference type="PANTHER" id="PTHR43201:SF5">
    <property type="entry name" value="MEDIUM-CHAIN ACYL-COA LIGASE ACSF2, MITOCHONDRIAL"/>
    <property type="match status" value="1"/>
</dbReference>
<dbReference type="Pfam" id="PF00501">
    <property type="entry name" value="AMP-binding"/>
    <property type="match status" value="1"/>
</dbReference>
<dbReference type="Gene3D" id="3.40.50.12780">
    <property type="entry name" value="N-terminal domain of ligase-like"/>
    <property type="match status" value="1"/>
</dbReference>
<keyword evidence="3" id="KW-1133">Transmembrane helix</keyword>
<dbReference type="AlphaFoldDB" id="A0A1I0E8I2"/>
<evidence type="ECO:0000259" key="4">
    <source>
        <dbReference type="Pfam" id="PF00501"/>
    </source>
</evidence>
<dbReference type="OrthoDB" id="9803968at2"/>
<dbReference type="SUPFAM" id="SSF56801">
    <property type="entry name" value="Acetyl-CoA synthetase-like"/>
    <property type="match status" value="1"/>
</dbReference>
<dbReference type="InterPro" id="IPR020845">
    <property type="entry name" value="AMP-binding_CS"/>
</dbReference>
<dbReference type="PROSITE" id="PS00455">
    <property type="entry name" value="AMP_BINDING"/>
    <property type="match status" value="1"/>
</dbReference>
<feature type="transmembrane region" description="Helical" evidence="3">
    <location>
        <begin position="223"/>
        <end position="245"/>
    </location>
</feature>
<sequence length="281" mass="31530">MRKYVEKTMNQYLEEKFAQYADNTAMIYPEGNVSYTFRELQEKVNTLAKGLIAIGVQKETHVALLAPTSPDWILFFLATTKLGGIPVCLNDKNTIQEIKSLVQHSDSTVLVTSTESLGNFYDTSLFDTLDNVIFLEETNSQDSRIMDVETLVDLGKDVADETVSEYVAKTSPDDCLMFLYTSGTTGNPKAVMLGQSRILNNVLTFIDNFGYDEHDNVLSALPLFHVMGCLFTAMLVFMVGGSLVLTKKFSTRRALEVIQDYRVTSFHGVPTMYQFMLNYCA</sequence>
<dbReference type="GO" id="GO:0031956">
    <property type="term" value="F:medium-chain fatty acid-CoA ligase activity"/>
    <property type="evidence" value="ECO:0007669"/>
    <property type="project" value="TreeGrafter"/>
</dbReference>
<comment type="similarity">
    <text evidence="1">Belongs to the ATP-dependent AMP-binding enzyme family.</text>
</comment>
<reference evidence="5 6" key="1">
    <citation type="submission" date="2016-10" db="EMBL/GenBank/DDBJ databases">
        <authorList>
            <person name="de Groot N.N."/>
        </authorList>
    </citation>
    <scope>NUCLEOTIDE SEQUENCE [LARGE SCALE GENOMIC DNA]</scope>
    <source>
        <strain evidence="5 6">DSM 1801</strain>
    </source>
</reference>
<dbReference type="GO" id="GO:0006631">
    <property type="term" value="P:fatty acid metabolic process"/>
    <property type="evidence" value="ECO:0007669"/>
    <property type="project" value="TreeGrafter"/>
</dbReference>
<keyword evidence="2" id="KW-0436">Ligase</keyword>
<name>A0A1I0E8I2_9FIRM</name>
<proteinExistence type="inferred from homology"/>
<accession>A0A1I0E8I2</accession>
<keyword evidence="6" id="KW-1185">Reference proteome</keyword>
<feature type="domain" description="AMP-dependent synthetase/ligase" evidence="4">
    <location>
        <begin position="13"/>
        <end position="278"/>
    </location>
</feature>
<dbReference type="PANTHER" id="PTHR43201">
    <property type="entry name" value="ACYL-COA SYNTHETASE"/>
    <property type="match status" value="1"/>
</dbReference>
<dbReference type="RefSeq" id="WP_143066370.1">
    <property type="nucleotide sequence ID" value="NZ_FOHN01000019.1"/>
</dbReference>